<dbReference type="Proteomes" id="UP000472372">
    <property type="component" value="Chromosome 5"/>
</dbReference>
<feature type="region of interest" description="Disordered" evidence="1">
    <location>
        <begin position="1"/>
        <end position="42"/>
    </location>
</feature>
<feature type="region of interest" description="Disordered" evidence="1">
    <location>
        <begin position="391"/>
        <end position="411"/>
    </location>
</feature>
<feature type="compositionally biased region" description="Pro residues" evidence="1">
    <location>
        <begin position="283"/>
        <end position="294"/>
    </location>
</feature>
<feature type="region of interest" description="Disordered" evidence="1">
    <location>
        <begin position="273"/>
        <end position="306"/>
    </location>
</feature>
<proteinExistence type="predicted"/>
<feature type="compositionally biased region" description="Low complexity" evidence="1">
    <location>
        <begin position="1"/>
        <end position="26"/>
    </location>
</feature>
<dbReference type="AlphaFoldDB" id="A0A6S6W377"/>
<evidence type="ECO:0000256" key="1">
    <source>
        <dbReference type="SAM" id="MobiDB-lite"/>
    </source>
</evidence>
<protein>
    <submittedName>
        <fullName evidence="2">Uncharacterized protein</fullName>
    </submittedName>
</protein>
<reference evidence="2" key="1">
    <citation type="submission" date="2021-02" db="EMBL/GenBank/DDBJ databases">
        <authorList>
            <person name="Syme A R."/>
            <person name="Syme A R."/>
            <person name="Moolhuijzen P."/>
        </authorList>
    </citation>
    <scope>NUCLEOTIDE SEQUENCE</scope>
    <source>
        <strain evidence="2">W1-1</strain>
    </source>
</reference>
<name>A0A6S6W377_9PLEO</name>
<evidence type="ECO:0000313" key="2">
    <source>
        <dbReference type="EMBL" id="CAE7175568.1"/>
    </source>
</evidence>
<evidence type="ECO:0000313" key="3">
    <source>
        <dbReference type="Proteomes" id="UP000472372"/>
    </source>
</evidence>
<gene>
    <name evidence="2" type="ORF">PTTW11_05831</name>
</gene>
<accession>A0A6S6W377</accession>
<organism evidence="2 3">
    <name type="scientific">Pyrenophora teres f. teres</name>
    <dbReference type="NCBI Taxonomy" id="97479"/>
    <lineage>
        <taxon>Eukaryota</taxon>
        <taxon>Fungi</taxon>
        <taxon>Dikarya</taxon>
        <taxon>Ascomycota</taxon>
        <taxon>Pezizomycotina</taxon>
        <taxon>Dothideomycetes</taxon>
        <taxon>Pleosporomycetidae</taxon>
        <taxon>Pleosporales</taxon>
        <taxon>Pleosporineae</taxon>
        <taxon>Pleosporaceae</taxon>
        <taxon>Pyrenophora</taxon>
    </lineage>
</organism>
<dbReference type="EMBL" id="HG992981">
    <property type="protein sequence ID" value="CAE7175568.1"/>
    <property type="molecule type" value="Genomic_DNA"/>
</dbReference>
<sequence length="411" mass="46458">MKSSSSVSASGSQSESESEPGSHGTPPGSPPKRRKNLSWSDFQDYGPIDEPASITESTPPTTLDDTRDLLHKERTRFQNKVPIDLNSKLCCPPDRSAVLAIYETTLSRVSANNYSDIYVEAKSKINIILGLNIAKYTDPAFTKGLLPPLEPIYAYPRIEYNKDPYGRHAHWRLNAWRKDRWPLLLPVRAMKRERAMKNRKLEVGEARWKLEEEDWEDLLGTKRSEQKLSEFWLLFERAMDGRWHEKIAVARLTQKLTEDMEDVYPELDTEVTDQSLEQQQQPIPTPPRSPPTSPIPSSGSEEVQKPLNLNTGFMPSASNDFQFEYDSPTGLCAKELNALFKLPARPKNDPRDLASLKVSGVSKSFTWLGTKPKLGLAGKLVQEMELQEAKSAKALEEKENDDECSEIGRGK</sequence>